<dbReference type="HOGENOM" id="CLU_1015055_0_0_9"/>
<feature type="domain" description="HMA" evidence="8">
    <location>
        <begin position="10"/>
        <end position="76"/>
    </location>
</feature>
<dbReference type="Gene3D" id="3.30.70.100">
    <property type="match status" value="2"/>
</dbReference>
<evidence type="ECO:0000256" key="1">
    <source>
        <dbReference type="ARBA" id="ARBA00004127"/>
    </source>
</evidence>
<evidence type="ECO:0000256" key="5">
    <source>
        <dbReference type="ARBA" id="ARBA00022967"/>
    </source>
</evidence>
<evidence type="ECO:0000313" key="10">
    <source>
        <dbReference type="Proteomes" id="UP000034189"/>
    </source>
</evidence>
<dbReference type="AlphaFoldDB" id="A0A0F7FBV8"/>
<dbReference type="PANTHER" id="PTHR43520">
    <property type="entry name" value="ATP7, ISOFORM B"/>
    <property type="match status" value="1"/>
</dbReference>
<dbReference type="InterPro" id="IPR006122">
    <property type="entry name" value="HMA_Cu_ion-bd"/>
</dbReference>
<dbReference type="PANTHER" id="PTHR43520:SF8">
    <property type="entry name" value="P-TYPE CU(+) TRANSPORTER"/>
    <property type="match status" value="1"/>
</dbReference>
<evidence type="ECO:0000256" key="2">
    <source>
        <dbReference type="ARBA" id="ARBA00022723"/>
    </source>
</evidence>
<evidence type="ECO:0000256" key="6">
    <source>
        <dbReference type="ARBA" id="ARBA00023008"/>
    </source>
</evidence>
<evidence type="ECO:0000256" key="3">
    <source>
        <dbReference type="ARBA" id="ARBA00022796"/>
    </source>
</evidence>
<reference evidence="9 10" key="1">
    <citation type="submission" date="2015-03" db="EMBL/GenBank/DDBJ databases">
        <authorList>
            <person name="Abdul Halim M."/>
        </authorList>
    </citation>
    <scope>NUCLEOTIDE SEQUENCE [LARGE SCALE GENOMIC DNA]</scope>
    <source>
        <strain evidence="9 10">ATCC 35681</strain>
    </source>
</reference>
<dbReference type="InterPro" id="IPR036163">
    <property type="entry name" value="HMA_dom_sf"/>
</dbReference>
<dbReference type="EMBL" id="CP011114">
    <property type="protein sequence ID" value="AKG36229.1"/>
    <property type="molecule type" value="Genomic_DNA"/>
</dbReference>
<proteinExistence type="predicted"/>
<feature type="transmembrane region" description="Helical" evidence="7">
    <location>
        <begin position="235"/>
        <end position="253"/>
    </location>
</feature>
<evidence type="ECO:0000259" key="8">
    <source>
        <dbReference type="PROSITE" id="PS50846"/>
    </source>
</evidence>
<dbReference type="Pfam" id="PF00403">
    <property type="entry name" value="HMA"/>
    <property type="match status" value="2"/>
</dbReference>
<protein>
    <recommendedName>
        <fullName evidence="8">HMA domain-containing protein</fullName>
    </recommendedName>
</protein>
<dbReference type="InterPro" id="IPR017969">
    <property type="entry name" value="Heavy-metal-associated_CS"/>
</dbReference>
<evidence type="ECO:0000256" key="7">
    <source>
        <dbReference type="SAM" id="Phobius"/>
    </source>
</evidence>
<keyword evidence="2" id="KW-0479">Metal-binding</keyword>
<dbReference type="FunFam" id="3.30.70.100:FF:000005">
    <property type="entry name" value="Copper-exporting P-type ATPase A"/>
    <property type="match status" value="2"/>
</dbReference>
<keyword evidence="3" id="KW-0813">Transport</keyword>
<keyword evidence="7" id="KW-1133">Transmembrane helix</keyword>
<organism evidence="9 10">
    <name type="scientific">Paenibacillus durus ATCC 35681</name>
    <dbReference type="NCBI Taxonomy" id="1333534"/>
    <lineage>
        <taxon>Bacteria</taxon>
        <taxon>Bacillati</taxon>
        <taxon>Bacillota</taxon>
        <taxon>Bacilli</taxon>
        <taxon>Bacillales</taxon>
        <taxon>Paenibacillaceae</taxon>
        <taxon>Paenibacillus</taxon>
    </lineage>
</organism>
<dbReference type="NCBIfam" id="TIGR00003">
    <property type="entry name" value="copper ion binding protein"/>
    <property type="match status" value="2"/>
</dbReference>
<feature type="transmembrane region" description="Helical" evidence="7">
    <location>
        <begin position="204"/>
        <end position="223"/>
    </location>
</feature>
<sequence length="274" mass="29928">MHQLVKPAEQLDTLRITGMSCAACAARIEKGLNKMDGVRQASVNFTLEQATVSYDPGQVNGSQIEKKIESLGFGTVRDTVDFQIGGMTCAACAARIEKGLNKLSGVSSASVNLTLETAHIEYSGAQIGVSDLIKKVNQLGFTAALVDEKESAGEDRDQQIRTDKIKLICAALLSFPLFWSMVGYFSFTSWIWSPAIFMNPWFQLALATPVQFIIGGKFYVHAYKALRNKSANMDVLIALGTSAAYFYSLYLTLQSIGQPVHHSLNRFSVAVPQL</sequence>
<feature type="domain" description="HMA" evidence="8">
    <location>
        <begin position="78"/>
        <end position="144"/>
    </location>
</feature>
<dbReference type="GO" id="GO:0016020">
    <property type="term" value="C:membrane"/>
    <property type="evidence" value="ECO:0007669"/>
    <property type="project" value="TreeGrafter"/>
</dbReference>
<keyword evidence="3" id="KW-0406">Ion transport</keyword>
<dbReference type="GO" id="GO:0005507">
    <property type="term" value="F:copper ion binding"/>
    <property type="evidence" value="ECO:0007669"/>
    <property type="project" value="InterPro"/>
</dbReference>
<accession>A0A0F7FBV8</accession>
<dbReference type="CDD" id="cd00371">
    <property type="entry name" value="HMA"/>
    <property type="match status" value="2"/>
</dbReference>
<feature type="transmembrane region" description="Helical" evidence="7">
    <location>
        <begin position="167"/>
        <end position="192"/>
    </location>
</feature>
<dbReference type="PROSITE" id="PS01047">
    <property type="entry name" value="HMA_1"/>
    <property type="match status" value="2"/>
</dbReference>
<keyword evidence="4" id="KW-0460">Magnesium</keyword>
<dbReference type="GO" id="GO:0055070">
    <property type="term" value="P:copper ion homeostasis"/>
    <property type="evidence" value="ECO:0007669"/>
    <property type="project" value="TreeGrafter"/>
</dbReference>
<keyword evidence="7" id="KW-0812">Transmembrane</keyword>
<dbReference type="SUPFAM" id="SSF55008">
    <property type="entry name" value="HMA, heavy metal-associated domain"/>
    <property type="match status" value="2"/>
</dbReference>
<dbReference type="PATRIC" id="fig|1333534.5.peg.3990"/>
<name>A0A0F7FBV8_PAEDU</name>
<evidence type="ECO:0000313" key="9">
    <source>
        <dbReference type="EMBL" id="AKG36229.1"/>
    </source>
</evidence>
<evidence type="ECO:0000256" key="4">
    <source>
        <dbReference type="ARBA" id="ARBA00022842"/>
    </source>
</evidence>
<dbReference type="PRINTS" id="PR00942">
    <property type="entry name" value="CUATPASEI"/>
</dbReference>
<keyword evidence="5" id="KW-1278">Translocase</keyword>
<gene>
    <name evidence="9" type="ORF">VK70_18070</name>
</gene>
<reference evidence="9 10" key="2">
    <citation type="journal article" date="2016" name="Genome Announc.">
        <title>Genome Sequence of a Gram-Positive Diazotroph, Paenibacillus durus Type Strain ATCC 35681.</title>
        <authorList>
            <person name="Halim M.A."/>
            <person name="Rahman A.Y."/>
            <person name="Sim K.S."/>
            <person name="Yam H.C."/>
            <person name="Rahim A.A."/>
            <person name="Ghazali A.H."/>
            <person name="Najimudin N."/>
        </authorList>
    </citation>
    <scope>NUCLEOTIDE SEQUENCE [LARGE SCALE GENOMIC DNA]</scope>
    <source>
        <strain evidence="9 10">ATCC 35681</strain>
    </source>
</reference>
<keyword evidence="3" id="KW-0187">Copper transport</keyword>
<dbReference type="PROSITE" id="PS50846">
    <property type="entry name" value="HMA_2"/>
    <property type="match status" value="2"/>
</dbReference>
<keyword evidence="6" id="KW-0186">Copper</keyword>
<dbReference type="GO" id="GO:0043682">
    <property type="term" value="F:P-type divalent copper transporter activity"/>
    <property type="evidence" value="ECO:0007669"/>
    <property type="project" value="TreeGrafter"/>
</dbReference>
<keyword evidence="7" id="KW-0472">Membrane</keyword>
<comment type="subcellular location">
    <subcellularLocation>
        <location evidence="1">Endomembrane system</location>
        <topology evidence="1">Multi-pass membrane protein</topology>
    </subcellularLocation>
</comment>
<dbReference type="InterPro" id="IPR006121">
    <property type="entry name" value="HMA_dom"/>
</dbReference>
<dbReference type="Proteomes" id="UP000034189">
    <property type="component" value="Chromosome"/>
</dbReference>